<dbReference type="InterPro" id="IPR016181">
    <property type="entry name" value="Acyl_CoA_acyltransferase"/>
</dbReference>
<keyword evidence="2" id="KW-0808">Transferase</keyword>
<dbReference type="InterPro" id="IPR038740">
    <property type="entry name" value="BioF2-like_GNAT_dom"/>
</dbReference>
<evidence type="ECO:0000259" key="1">
    <source>
        <dbReference type="Pfam" id="PF13480"/>
    </source>
</evidence>
<accession>A0A840MSX2</accession>
<keyword evidence="3" id="KW-1185">Reference proteome</keyword>
<dbReference type="RefSeq" id="WP_184037406.1">
    <property type="nucleotide sequence ID" value="NZ_JACHHY010000008.1"/>
</dbReference>
<proteinExistence type="predicted"/>
<feature type="domain" description="BioF2-like acetyltransferase" evidence="1">
    <location>
        <begin position="157"/>
        <end position="301"/>
    </location>
</feature>
<dbReference type="GO" id="GO:0016740">
    <property type="term" value="F:transferase activity"/>
    <property type="evidence" value="ECO:0007669"/>
    <property type="project" value="UniProtKB-KW"/>
</dbReference>
<name>A0A840MSX2_9PROT</name>
<gene>
    <name evidence="2" type="ORF">HNQ59_001599</name>
</gene>
<sequence>MINDWLLESALAEFDRYQVEWDAWNARLYNSHPMFCHTFVHSLLQHYGDEKVLLMVHRPTGGLLLTQPYRGQGWTSFLPPQLQAAPLMLNKQAYAERMSLFKALPGFPIFIDWMAQDPMFSPCQGETSPVESRQHAATTMAITLADSFDTYWAARPKKLRNNIKRYQHRIESTGEPFSLRIHTAPQAMTGALDSYSELEAKGWKGRAGTAITAGSQQWRFYHDVLQKLAAVGSAQVYELVLGGRVVASRLAISANGMLVMLKTTYDEQLKELAVGRVLLHTLLQHEFAAGRFQRIEFYTNASADQLEWATEAREIDHITLYRSSLYASGMTVVKNLRDLTKRIGKAQPATGTEIGDTRQ</sequence>
<reference evidence="2 3" key="1">
    <citation type="submission" date="2020-08" db="EMBL/GenBank/DDBJ databases">
        <title>Genomic Encyclopedia of Type Strains, Phase IV (KMG-IV): sequencing the most valuable type-strain genomes for metagenomic binning, comparative biology and taxonomic classification.</title>
        <authorList>
            <person name="Goeker M."/>
        </authorList>
    </citation>
    <scope>NUCLEOTIDE SEQUENCE [LARGE SCALE GENOMIC DNA]</scope>
    <source>
        <strain evidence="2 3">DSM 27165</strain>
    </source>
</reference>
<protein>
    <submittedName>
        <fullName evidence="2">CelD/BcsL family acetyltransferase involved in cellulose biosynthesis</fullName>
    </submittedName>
</protein>
<evidence type="ECO:0000313" key="3">
    <source>
        <dbReference type="Proteomes" id="UP000575898"/>
    </source>
</evidence>
<dbReference type="AlphaFoldDB" id="A0A840MSX2"/>
<dbReference type="SUPFAM" id="SSF55729">
    <property type="entry name" value="Acyl-CoA N-acyltransferases (Nat)"/>
    <property type="match status" value="1"/>
</dbReference>
<dbReference type="Proteomes" id="UP000575898">
    <property type="component" value="Unassembled WGS sequence"/>
</dbReference>
<comment type="caution">
    <text evidence="2">The sequence shown here is derived from an EMBL/GenBank/DDBJ whole genome shotgun (WGS) entry which is preliminary data.</text>
</comment>
<dbReference type="EMBL" id="JACHHY010000008">
    <property type="protein sequence ID" value="MBB5018311.1"/>
    <property type="molecule type" value="Genomic_DNA"/>
</dbReference>
<evidence type="ECO:0000313" key="2">
    <source>
        <dbReference type="EMBL" id="MBB5018311.1"/>
    </source>
</evidence>
<dbReference type="Gene3D" id="3.40.630.30">
    <property type="match status" value="1"/>
</dbReference>
<organism evidence="2 3">
    <name type="scientific">Chitinivorax tropicus</name>
    <dbReference type="NCBI Taxonomy" id="714531"/>
    <lineage>
        <taxon>Bacteria</taxon>
        <taxon>Pseudomonadati</taxon>
        <taxon>Pseudomonadota</taxon>
        <taxon>Betaproteobacteria</taxon>
        <taxon>Chitinivorax</taxon>
    </lineage>
</organism>
<dbReference type="Pfam" id="PF13480">
    <property type="entry name" value="Acetyltransf_6"/>
    <property type="match status" value="1"/>
</dbReference>